<dbReference type="GO" id="GO:0000981">
    <property type="term" value="F:DNA-binding transcription factor activity, RNA polymerase II-specific"/>
    <property type="evidence" value="ECO:0007669"/>
    <property type="project" value="InterPro"/>
</dbReference>
<evidence type="ECO:0000313" key="7">
    <source>
        <dbReference type="EMBL" id="RFU78475.1"/>
    </source>
</evidence>
<dbReference type="CDD" id="cd12148">
    <property type="entry name" value="fungal_TF_MHR"/>
    <property type="match status" value="1"/>
</dbReference>
<keyword evidence="2" id="KW-0479">Metal-binding</keyword>
<comment type="caution">
    <text evidence="7">The sequence shown here is derived from an EMBL/GenBank/DDBJ whole genome shotgun (WGS) entry which is preliminary data.</text>
</comment>
<gene>
    <name evidence="7" type="ORF">TARUN_3722</name>
</gene>
<keyword evidence="4" id="KW-0804">Transcription</keyword>
<evidence type="ECO:0000259" key="6">
    <source>
        <dbReference type="Pfam" id="PF04082"/>
    </source>
</evidence>
<comment type="subcellular location">
    <subcellularLocation>
        <location evidence="1">Nucleus</location>
    </subcellularLocation>
</comment>
<evidence type="ECO:0000256" key="3">
    <source>
        <dbReference type="ARBA" id="ARBA00023015"/>
    </source>
</evidence>
<proteinExistence type="predicted"/>
<dbReference type="GO" id="GO:0006351">
    <property type="term" value="P:DNA-templated transcription"/>
    <property type="evidence" value="ECO:0007669"/>
    <property type="project" value="InterPro"/>
</dbReference>
<dbReference type="Pfam" id="PF04082">
    <property type="entry name" value="Fungal_trans"/>
    <property type="match status" value="1"/>
</dbReference>
<keyword evidence="8" id="KW-1185">Reference proteome</keyword>
<sequence>MTTIVVSPISSLLTDHSSTSAETSQPSPDYESLHITPSHSSGTDFLTERFLDPEAFSSAQLKLPEPDVDYLITRDVSDFVGDVPNIKAISDQFFHSVHEWMPIVSKIQFRANLVGWLTHKRAELFYLILAMKLSCEHAPGPRTPLYQITKLMQFRIENSGVLSLQVIQASVLIAIYEMGHGIYPSAFLSIAGCARYATALGIDKSILNNDVNISWNELEERRRVWWSILVLDRFLNLSNPSRHLVTPDTVLDNWLPVDDAAFNNGTARPEDAFTLGSATALVLGRFARFAQAAHLLGQVLRHVAEGSTESERAQLRRTIFSLSKYRDGPEASIVSLDQLSTESSLISQTALQMSVYVAQRAELEVRSRSSPFLLHLLYKVALLYMKASQSTPGDSITDKLRVVKHGLEVLGRRWHIAQSYLSLLSRHEIMQAMQ</sequence>
<dbReference type="GO" id="GO:0008270">
    <property type="term" value="F:zinc ion binding"/>
    <property type="evidence" value="ECO:0007669"/>
    <property type="project" value="InterPro"/>
</dbReference>
<evidence type="ECO:0000313" key="8">
    <source>
        <dbReference type="Proteomes" id="UP000266272"/>
    </source>
</evidence>
<evidence type="ECO:0000256" key="5">
    <source>
        <dbReference type="ARBA" id="ARBA00023242"/>
    </source>
</evidence>
<keyword evidence="5" id="KW-0539">Nucleus</keyword>
<dbReference type="OrthoDB" id="3862662at2759"/>
<dbReference type="PANTHER" id="PTHR47338:SF20">
    <property type="entry name" value="ZN(II)2CYS6 TRANSCRIPTION FACTOR (EUROFUNG)"/>
    <property type="match status" value="1"/>
</dbReference>
<dbReference type="Proteomes" id="UP000266272">
    <property type="component" value="Unassembled WGS sequence"/>
</dbReference>
<dbReference type="STRING" id="490622.A0A395NR69"/>
<name>A0A395NR69_TRIAR</name>
<reference evidence="7 8" key="1">
    <citation type="journal article" date="2018" name="PLoS Pathog.">
        <title>Evolution of structural diversity of trichothecenes, a family of toxins produced by plant pathogenic and entomopathogenic fungi.</title>
        <authorList>
            <person name="Proctor R.H."/>
            <person name="McCormick S.P."/>
            <person name="Kim H.S."/>
            <person name="Cardoza R.E."/>
            <person name="Stanley A.M."/>
            <person name="Lindo L."/>
            <person name="Kelly A."/>
            <person name="Brown D.W."/>
            <person name="Lee T."/>
            <person name="Vaughan M.M."/>
            <person name="Alexander N.J."/>
            <person name="Busman M."/>
            <person name="Gutierrez S."/>
        </authorList>
    </citation>
    <scope>NUCLEOTIDE SEQUENCE [LARGE SCALE GENOMIC DNA]</scope>
    <source>
        <strain evidence="7 8">IBT 40837</strain>
    </source>
</reference>
<dbReference type="PANTHER" id="PTHR47338">
    <property type="entry name" value="ZN(II)2CYS6 TRANSCRIPTION FACTOR (EUROFUNG)-RELATED"/>
    <property type="match status" value="1"/>
</dbReference>
<evidence type="ECO:0000256" key="1">
    <source>
        <dbReference type="ARBA" id="ARBA00004123"/>
    </source>
</evidence>
<evidence type="ECO:0000256" key="4">
    <source>
        <dbReference type="ARBA" id="ARBA00023163"/>
    </source>
</evidence>
<dbReference type="AlphaFoldDB" id="A0A395NR69"/>
<organism evidence="7 8">
    <name type="scientific">Trichoderma arundinaceum</name>
    <dbReference type="NCBI Taxonomy" id="490622"/>
    <lineage>
        <taxon>Eukaryota</taxon>
        <taxon>Fungi</taxon>
        <taxon>Dikarya</taxon>
        <taxon>Ascomycota</taxon>
        <taxon>Pezizomycotina</taxon>
        <taxon>Sordariomycetes</taxon>
        <taxon>Hypocreomycetidae</taxon>
        <taxon>Hypocreales</taxon>
        <taxon>Hypocreaceae</taxon>
        <taxon>Trichoderma</taxon>
    </lineage>
</organism>
<dbReference type="InterPro" id="IPR007219">
    <property type="entry name" value="XnlR_reg_dom"/>
</dbReference>
<feature type="domain" description="Xylanolytic transcriptional activator regulatory" evidence="6">
    <location>
        <begin position="91"/>
        <end position="262"/>
    </location>
</feature>
<protein>
    <submittedName>
        <fullName evidence="7">N-terminal binuclear zn cluster-containing</fullName>
    </submittedName>
</protein>
<accession>A0A395NR69</accession>
<dbReference type="GO" id="GO:0005634">
    <property type="term" value="C:nucleus"/>
    <property type="evidence" value="ECO:0007669"/>
    <property type="project" value="UniProtKB-SubCell"/>
</dbReference>
<keyword evidence="3" id="KW-0805">Transcription regulation</keyword>
<dbReference type="InterPro" id="IPR050815">
    <property type="entry name" value="TF_fung"/>
</dbReference>
<evidence type="ECO:0000256" key="2">
    <source>
        <dbReference type="ARBA" id="ARBA00022723"/>
    </source>
</evidence>
<dbReference type="EMBL" id="PXOA01000209">
    <property type="protein sequence ID" value="RFU78475.1"/>
    <property type="molecule type" value="Genomic_DNA"/>
</dbReference>
<dbReference type="GO" id="GO:0003677">
    <property type="term" value="F:DNA binding"/>
    <property type="evidence" value="ECO:0007669"/>
    <property type="project" value="InterPro"/>
</dbReference>